<evidence type="ECO:0000313" key="2">
    <source>
        <dbReference type="Proteomes" id="UP001177670"/>
    </source>
</evidence>
<evidence type="ECO:0000313" key="1">
    <source>
        <dbReference type="EMBL" id="KAK1117147.1"/>
    </source>
</evidence>
<dbReference type="Proteomes" id="UP001177670">
    <property type="component" value="Unassembled WGS sequence"/>
</dbReference>
<name>A0AA40FDU2_9HYME</name>
<feature type="non-terminal residue" evidence="1">
    <location>
        <position position="1"/>
    </location>
</feature>
<organism evidence="1 2">
    <name type="scientific">Melipona bicolor</name>
    <dbReference type="NCBI Taxonomy" id="60889"/>
    <lineage>
        <taxon>Eukaryota</taxon>
        <taxon>Metazoa</taxon>
        <taxon>Ecdysozoa</taxon>
        <taxon>Arthropoda</taxon>
        <taxon>Hexapoda</taxon>
        <taxon>Insecta</taxon>
        <taxon>Pterygota</taxon>
        <taxon>Neoptera</taxon>
        <taxon>Endopterygota</taxon>
        <taxon>Hymenoptera</taxon>
        <taxon>Apocrita</taxon>
        <taxon>Aculeata</taxon>
        <taxon>Apoidea</taxon>
        <taxon>Anthophila</taxon>
        <taxon>Apidae</taxon>
        <taxon>Melipona</taxon>
    </lineage>
</organism>
<reference evidence="1" key="1">
    <citation type="submission" date="2021-10" db="EMBL/GenBank/DDBJ databases">
        <title>Melipona bicolor Genome sequencing and assembly.</title>
        <authorList>
            <person name="Araujo N.S."/>
            <person name="Arias M.C."/>
        </authorList>
    </citation>
    <scope>NUCLEOTIDE SEQUENCE</scope>
    <source>
        <strain evidence="1">USP_2M_L1-L4_2017</strain>
        <tissue evidence="1">Whole body</tissue>
    </source>
</reference>
<protein>
    <submittedName>
        <fullName evidence="1">Uncharacterized protein</fullName>
    </submittedName>
</protein>
<dbReference type="EMBL" id="JAHYIQ010000055">
    <property type="protein sequence ID" value="KAK1117147.1"/>
    <property type="molecule type" value="Genomic_DNA"/>
</dbReference>
<proteinExistence type="predicted"/>
<keyword evidence="2" id="KW-1185">Reference proteome</keyword>
<gene>
    <name evidence="1" type="ORF">K0M31_016953</name>
</gene>
<accession>A0AA40FDU2</accession>
<dbReference type="AlphaFoldDB" id="A0AA40FDU2"/>
<comment type="caution">
    <text evidence="1">The sequence shown here is derived from an EMBL/GenBank/DDBJ whole genome shotgun (WGS) entry which is preliminary data.</text>
</comment>
<sequence length="70" mass="7691">CYTCRNCRGSVFDAGSLDPDQGGPTTVWPAFIDTGLSPDDSAIRSHIQSSQRSLHPDSTVWLRLDLAWLV</sequence>